<feature type="domain" description="PB1" evidence="4">
    <location>
        <begin position="278"/>
        <end position="356"/>
    </location>
</feature>
<dbReference type="CDD" id="cd05992">
    <property type="entry name" value="PB1"/>
    <property type="match status" value="1"/>
</dbReference>
<dbReference type="Pfam" id="PF00564">
    <property type="entry name" value="PB1"/>
    <property type="match status" value="1"/>
</dbReference>
<accession>A0AAW2VDJ8</accession>
<feature type="repeat" description="TPR" evidence="3">
    <location>
        <begin position="47"/>
        <end position="80"/>
    </location>
</feature>
<reference evidence="5" key="2">
    <citation type="journal article" date="2024" name="Plant">
        <title>Genomic evolution and insights into agronomic trait innovations of Sesamum species.</title>
        <authorList>
            <person name="Miao H."/>
            <person name="Wang L."/>
            <person name="Qu L."/>
            <person name="Liu H."/>
            <person name="Sun Y."/>
            <person name="Le M."/>
            <person name="Wang Q."/>
            <person name="Wei S."/>
            <person name="Zheng Y."/>
            <person name="Lin W."/>
            <person name="Duan Y."/>
            <person name="Cao H."/>
            <person name="Xiong S."/>
            <person name="Wang X."/>
            <person name="Wei L."/>
            <person name="Li C."/>
            <person name="Ma Q."/>
            <person name="Ju M."/>
            <person name="Zhao R."/>
            <person name="Li G."/>
            <person name="Mu C."/>
            <person name="Tian Q."/>
            <person name="Mei H."/>
            <person name="Zhang T."/>
            <person name="Gao T."/>
            <person name="Zhang H."/>
        </authorList>
    </citation>
    <scope>NUCLEOTIDE SEQUENCE</scope>
    <source>
        <strain evidence="5">KEN1</strain>
    </source>
</reference>
<dbReference type="Gene3D" id="1.25.40.10">
    <property type="entry name" value="Tetratricopeptide repeat domain"/>
    <property type="match status" value="1"/>
</dbReference>
<keyword evidence="2 3" id="KW-0802">TPR repeat</keyword>
<organism evidence="5">
    <name type="scientific">Sesamum latifolium</name>
    <dbReference type="NCBI Taxonomy" id="2727402"/>
    <lineage>
        <taxon>Eukaryota</taxon>
        <taxon>Viridiplantae</taxon>
        <taxon>Streptophyta</taxon>
        <taxon>Embryophyta</taxon>
        <taxon>Tracheophyta</taxon>
        <taxon>Spermatophyta</taxon>
        <taxon>Magnoliopsida</taxon>
        <taxon>eudicotyledons</taxon>
        <taxon>Gunneridae</taxon>
        <taxon>Pentapetalae</taxon>
        <taxon>asterids</taxon>
        <taxon>lamiids</taxon>
        <taxon>Lamiales</taxon>
        <taxon>Pedaliaceae</taxon>
        <taxon>Sesamum</taxon>
    </lineage>
</organism>
<dbReference type="InterPro" id="IPR019734">
    <property type="entry name" value="TPR_rpt"/>
</dbReference>
<gene>
    <name evidence="5" type="ORF">Slati_2903600</name>
</gene>
<evidence type="ECO:0000256" key="2">
    <source>
        <dbReference type="ARBA" id="ARBA00022803"/>
    </source>
</evidence>
<proteinExistence type="predicted"/>
<dbReference type="EMBL" id="JACGWN010000010">
    <property type="protein sequence ID" value="KAL0427288.1"/>
    <property type="molecule type" value="Genomic_DNA"/>
</dbReference>
<dbReference type="InterPro" id="IPR044517">
    <property type="entry name" value="PHOX1-4"/>
</dbReference>
<dbReference type="SMART" id="SM00666">
    <property type="entry name" value="PB1"/>
    <property type="match status" value="1"/>
</dbReference>
<dbReference type="InterPro" id="IPR011990">
    <property type="entry name" value="TPR-like_helical_dom_sf"/>
</dbReference>
<name>A0AAW2VDJ8_9LAMI</name>
<dbReference type="SUPFAM" id="SSF48452">
    <property type="entry name" value="TPR-like"/>
    <property type="match status" value="1"/>
</dbReference>
<evidence type="ECO:0000313" key="5">
    <source>
        <dbReference type="EMBL" id="KAL0427288.1"/>
    </source>
</evidence>
<protein>
    <submittedName>
        <fullName evidence="5">Protein PHOX1</fullName>
    </submittedName>
</protein>
<evidence type="ECO:0000256" key="1">
    <source>
        <dbReference type="ARBA" id="ARBA00022737"/>
    </source>
</evidence>
<dbReference type="PANTHER" id="PTHR46183:SF16">
    <property type="entry name" value="PROTEIN PHOX3"/>
    <property type="match status" value="1"/>
</dbReference>
<sequence length="769" mass="88850">MSMGRQTGKEKTNYGDKWRELNLKQIRASGNSLHAHDHDTAMFISMSQELKEEGNRLFQRRDYEGALLKYDKSIKLLPRNHVDIAYVRSNMAECYMQLGIHEYPSAINECNLALEVSPKYSKALLKRARCYEALKRLDLALRDVRLVLMMEPNNLMATEIEQRLKKTFERQGSRFSEISVDLVPLPDYVEPVVSPKSKGTKDMGKKKRSISLFDGRTGGYYEGTGSYVNEVKGKKVPLKSSSGVGMRMFDDVIEEKNTEDKLVVEEERVSNGTAEEPKRTVKLVFGEDIRWAQVPVNCDVMKLREVIFARFPNSKAVLIKYKDREGDLVTITTTEELRWAEASTELGSVKLYVSEVSPDQDPLFPKVRKNRLETKHVTEKENVDRGKEIECEPTCINDWIIHFAKVFKNYVGFDIDAYIDLREVGMKLYLEAMEETVTSEEAQDLFAVAADKFQELAALALFDWGNVHISRARKRVYFTDDSSRESILEQIKCSYDWAQKEFTRAGHRYEEALKMKSNFYEAVVALGQQQFERAKLSWYYAIGTGVDLESWPSGEVLMLYNSAEENMERGIQMWEDLEEERLSQLTQPNRIEILLQKMKLDNLFKDISVDEAEEQATNIRSQIYVLWGTMLYERSVMEFKLGLPVWQECLEVAVEKFELAGASETDIAVMIKNHCSNHTGLEGLGFNIDEIVQAWNEMYEAKKGNKFTEWRFQLKSQAFVLIAYLENLICRILCYDQLLMTVMKMFIRPVWQPARYVMTVGTQSAVRPF</sequence>
<dbReference type="InterPro" id="IPR000270">
    <property type="entry name" value="PB1_dom"/>
</dbReference>
<dbReference type="Gene3D" id="3.10.20.90">
    <property type="entry name" value="Phosphatidylinositol 3-kinase Catalytic Subunit, Chain A, domain 1"/>
    <property type="match status" value="1"/>
</dbReference>
<comment type="caution">
    <text evidence="5">The sequence shown here is derived from an EMBL/GenBank/DDBJ whole genome shotgun (WGS) entry which is preliminary data.</text>
</comment>
<reference evidence="5" key="1">
    <citation type="submission" date="2020-06" db="EMBL/GenBank/DDBJ databases">
        <authorList>
            <person name="Li T."/>
            <person name="Hu X."/>
            <person name="Zhang T."/>
            <person name="Song X."/>
            <person name="Zhang H."/>
            <person name="Dai N."/>
            <person name="Sheng W."/>
            <person name="Hou X."/>
            <person name="Wei L."/>
        </authorList>
    </citation>
    <scope>NUCLEOTIDE SEQUENCE</scope>
    <source>
        <strain evidence="5">KEN1</strain>
        <tissue evidence="5">Leaf</tissue>
    </source>
</reference>
<evidence type="ECO:0000259" key="4">
    <source>
        <dbReference type="SMART" id="SM00666"/>
    </source>
</evidence>
<dbReference type="SUPFAM" id="SSF54277">
    <property type="entry name" value="CAD &amp; PB1 domains"/>
    <property type="match status" value="1"/>
</dbReference>
<dbReference type="AlphaFoldDB" id="A0AAW2VDJ8"/>
<dbReference type="PROSITE" id="PS50005">
    <property type="entry name" value="TPR"/>
    <property type="match status" value="1"/>
</dbReference>
<evidence type="ECO:0000256" key="3">
    <source>
        <dbReference type="PROSITE-ProRule" id="PRU00339"/>
    </source>
</evidence>
<dbReference type="SMART" id="SM00028">
    <property type="entry name" value="TPR"/>
    <property type="match status" value="3"/>
</dbReference>
<keyword evidence="1" id="KW-0677">Repeat</keyword>
<dbReference type="PANTHER" id="PTHR46183">
    <property type="entry name" value="PROTEIN CLMP1"/>
    <property type="match status" value="1"/>
</dbReference>